<dbReference type="InterPro" id="IPR005312">
    <property type="entry name" value="DUF1759"/>
</dbReference>
<organism evidence="1">
    <name type="scientific">Heligmosomoides polygyrus</name>
    <name type="common">Parasitic roundworm</name>
    <dbReference type="NCBI Taxonomy" id="6339"/>
    <lineage>
        <taxon>Eukaryota</taxon>
        <taxon>Metazoa</taxon>
        <taxon>Ecdysozoa</taxon>
        <taxon>Nematoda</taxon>
        <taxon>Chromadorea</taxon>
        <taxon>Rhabditida</taxon>
        <taxon>Rhabditina</taxon>
        <taxon>Rhabditomorpha</taxon>
        <taxon>Strongyloidea</taxon>
        <taxon>Heligmosomidae</taxon>
        <taxon>Heligmosomoides</taxon>
    </lineage>
</organism>
<sequence length="682" mass="77133">MLTMSTASSNNDILSEAMQALDDNVSAPQTPANEDNAARDPQIQAQAPPQPLMQLDKLPLESFSGDITQFHSFWSAFELAVHNNFSIPSVYKFPYLRGLLKGDARIVLQDLDPDECSYADLVQALKRRYDRPHRTRARLHMQLKQLPRSGPLGSELRETWFRISGILHGLRKFEGFKMKGEDFDLDAVMRHLDNIIASKEKYEDSTILNEDYAVNEKTPRGQPVVKPASTDTSAQFRTARQAEDITPAPLTSRLHSDTEDALALQFVRILQKNPAADIPLIKQLTDELSQLTAVKEHPEVEIYIAVSAVTPRRKFTFRNVENIMTIQSLIYNITARQAAIHNQFTPQAFRQDDQPRLADQLAQYGIHFSDVHDTLALATATVAEAQQVLSDLLQQHFERLLTIQDDEVFAATGQVQLQARSSGAGTKRQMQSPTFSEEIDKLVRKASLRPTPQPIGDIPMDEPQQVAHVAQLGQGLVAYQQFPLAVAAEEEVPAQVAAPVVVPAQVAAQPTASMQAATAPSAPIQPVRIPLERAVSSGTAELAQDPRFIYRHNDFTPPRYQYPLQPQFQEEQEHVVPSCFFCHGYHYSSGCHVVVNLSARLYIHAQRGRCFKCGEEHDERNCRLRRKCRACQSLRHHTAFCKYNNHVRVDFPEHEFYDRLEAAMADTREVRMRRRRAQFQNY</sequence>
<dbReference type="PANTHER" id="PTHR47331">
    <property type="entry name" value="PHD-TYPE DOMAIN-CONTAINING PROTEIN"/>
    <property type="match status" value="1"/>
</dbReference>
<proteinExistence type="predicted"/>
<dbReference type="AlphaFoldDB" id="A0A3P8EZ66"/>
<dbReference type="PANTHER" id="PTHR47331:SF1">
    <property type="entry name" value="GAG-LIKE PROTEIN"/>
    <property type="match status" value="1"/>
</dbReference>
<name>A0A3P8EZ66_HELPZ</name>
<dbReference type="EMBL" id="UZAH01037711">
    <property type="protein sequence ID" value="VDP50464.1"/>
    <property type="molecule type" value="Genomic_DNA"/>
</dbReference>
<accession>A0A3P8EZ66</accession>
<evidence type="ECO:0000313" key="1">
    <source>
        <dbReference type="EMBL" id="VDP50464.1"/>
    </source>
</evidence>
<dbReference type="OrthoDB" id="5901772at2759"/>
<protein>
    <recommendedName>
        <fullName evidence="2">CCHC-type domain-containing protein</fullName>
    </recommendedName>
</protein>
<gene>
    <name evidence="1" type="ORF">HPBE_LOCUS25314</name>
</gene>
<reference evidence="1" key="1">
    <citation type="submission" date="2018-11" db="EMBL/GenBank/DDBJ databases">
        <authorList>
            <consortium name="Pathogen Informatics"/>
        </authorList>
    </citation>
    <scope>NUCLEOTIDE SEQUENCE [LARGE SCALE GENOMIC DNA]</scope>
</reference>
<evidence type="ECO:0008006" key="2">
    <source>
        <dbReference type="Google" id="ProtNLM"/>
    </source>
</evidence>
<dbReference type="Pfam" id="PF03564">
    <property type="entry name" value="DUF1759"/>
    <property type="match status" value="1"/>
</dbReference>